<evidence type="ECO:0000313" key="2">
    <source>
        <dbReference type="EMBL" id="CAH0540440.1"/>
    </source>
</evidence>
<keyword evidence="1 2" id="KW-0378">Hydrolase</keyword>
<comment type="caution">
    <text evidence="2">The sequence shown here is derived from an EMBL/GenBank/DDBJ whole genome shotgun (WGS) entry which is preliminary data.</text>
</comment>
<accession>A0ABN8E7F6</accession>
<proteinExistence type="predicted"/>
<dbReference type="Pfam" id="PF04371">
    <property type="entry name" value="PAD_porph"/>
    <property type="match status" value="1"/>
</dbReference>
<dbReference type="EMBL" id="CAKLDM010000002">
    <property type="protein sequence ID" value="CAH0540440.1"/>
    <property type="molecule type" value="Genomic_DNA"/>
</dbReference>
<dbReference type="InterPro" id="IPR007466">
    <property type="entry name" value="Peptidyl-Arg-deiminase_porph"/>
</dbReference>
<dbReference type="EC" id="3.5.3.12" evidence="2"/>
<protein>
    <submittedName>
        <fullName evidence="2">Agmatine deiminase</fullName>
        <ecNumber evidence="2">3.5.3.12</ecNumber>
    </submittedName>
</protein>
<name>A0ABN8E7F6_9VIBR</name>
<reference evidence="2" key="1">
    <citation type="submission" date="2021-11" db="EMBL/GenBank/DDBJ databases">
        <authorList>
            <person name="Rodrigo-Torres L."/>
            <person name="Arahal R. D."/>
            <person name="Lucena T."/>
        </authorList>
    </citation>
    <scope>NUCLEOTIDE SEQUENCE</scope>
    <source>
        <strain evidence="2">CECT 7928</strain>
    </source>
</reference>
<keyword evidence="3" id="KW-1185">Reference proteome</keyword>
<dbReference type="PANTHER" id="PTHR31377:SF0">
    <property type="entry name" value="AGMATINE DEIMINASE-RELATED"/>
    <property type="match status" value="1"/>
</dbReference>
<dbReference type="Gene3D" id="3.75.10.10">
    <property type="entry name" value="L-arginine/glycine Amidinotransferase, Chain A"/>
    <property type="match status" value="1"/>
</dbReference>
<dbReference type="RefSeq" id="WP_237362380.1">
    <property type="nucleotide sequence ID" value="NZ_CAKLDM010000002.1"/>
</dbReference>
<evidence type="ECO:0000313" key="3">
    <source>
        <dbReference type="Proteomes" id="UP000838748"/>
    </source>
</evidence>
<dbReference type="SUPFAM" id="SSF55909">
    <property type="entry name" value="Pentein"/>
    <property type="match status" value="1"/>
</dbReference>
<dbReference type="GO" id="GO:0047632">
    <property type="term" value="F:agmatine deiminase activity"/>
    <property type="evidence" value="ECO:0007669"/>
    <property type="project" value="UniProtKB-EC"/>
</dbReference>
<dbReference type="PANTHER" id="PTHR31377">
    <property type="entry name" value="AGMATINE DEIMINASE-RELATED"/>
    <property type="match status" value="1"/>
</dbReference>
<evidence type="ECO:0000256" key="1">
    <source>
        <dbReference type="ARBA" id="ARBA00022801"/>
    </source>
</evidence>
<gene>
    <name evidence="2" type="primary">aguA_2</name>
    <name evidence="2" type="ORF">VMF7928_02859</name>
</gene>
<dbReference type="Proteomes" id="UP000838748">
    <property type="component" value="Unassembled WGS sequence"/>
</dbReference>
<sequence length="344" mass="38339">MKRLIYSITLMLVIIMPKLSFAELIVLASPPNDSYYKPFHNKIINFQVDYAKKVISNGDDVLILSSEKSYKTYAKEVGAKHVLIYPMDDIWMRDFTLTNPSGEAIVFRYTAEAQGGYDNAQQVADQVQETFLSLANEAGLRYKSTSLLNDGGNLVDDYAGNRILSTKFLNDNSLTEKQARQKLVALTGAKHVAFIESDEPEGLEHADGIASFVDDNVVVINEYPDDERYASYLKSELKRQLPGVTVHSIVTPYDPDTTFDSQYPSACGLYTNMLVTPDKIYFPQFGIPEDKLALEQLEAITSKKVVPVSSEQVCGLGGGVRCMSLQLRGENAEKLLDYAHEKSD</sequence>
<organism evidence="2 3">
    <name type="scientific">Vibrio marisflavi CECT 7928</name>
    <dbReference type="NCBI Taxonomy" id="634439"/>
    <lineage>
        <taxon>Bacteria</taxon>
        <taxon>Pseudomonadati</taxon>
        <taxon>Pseudomonadota</taxon>
        <taxon>Gammaproteobacteria</taxon>
        <taxon>Vibrionales</taxon>
        <taxon>Vibrionaceae</taxon>
        <taxon>Vibrio</taxon>
    </lineage>
</organism>